<dbReference type="PANTHER" id="PTHR32063">
    <property type="match status" value="1"/>
</dbReference>
<feature type="transmembrane region" description="Helical" evidence="2">
    <location>
        <begin position="391"/>
        <end position="413"/>
    </location>
</feature>
<dbReference type="InterPro" id="IPR027463">
    <property type="entry name" value="AcrB_DN_DC_subdom"/>
</dbReference>
<protein>
    <submittedName>
        <fullName evidence="3">Multidrug transporter AcrB</fullName>
    </submittedName>
</protein>
<evidence type="ECO:0000256" key="1">
    <source>
        <dbReference type="SAM" id="MobiDB-lite"/>
    </source>
</evidence>
<dbReference type="EMBL" id="CP010554">
    <property type="protein sequence ID" value="AJP49116.1"/>
    <property type="molecule type" value="Genomic_DNA"/>
</dbReference>
<feature type="transmembrane region" description="Helical" evidence="2">
    <location>
        <begin position="329"/>
        <end position="354"/>
    </location>
</feature>
<keyword evidence="2" id="KW-0812">Transmembrane</keyword>
<dbReference type="PRINTS" id="PR00702">
    <property type="entry name" value="ACRIFLAVINRP"/>
</dbReference>
<feature type="transmembrane region" description="Helical" evidence="2">
    <location>
        <begin position="866"/>
        <end position="885"/>
    </location>
</feature>
<feature type="transmembrane region" description="Helical" evidence="2">
    <location>
        <begin position="990"/>
        <end position="1013"/>
    </location>
</feature>
<feature type="region of interest" description="Disordered" evidence="1">
    <location>
        <begin position="1028"/>
        <end position="1049"/>
    </location>
</feature>
<dbReference type="PANTHER" id="PTHR32063:SF18">
    <property type="entry name" value="CATION EFFLUX SYSTEM PROTEIN"/>
    <property type="match status" value="1"/>
</dbReference>
<evidence type="ECO:0000256" key="2">
    <source>
        <dbReference type="SAM" id="Phobius"/>
    </source>
</evidence>
<keyword evidence="2" id="KW-1133">Transmembrane helix</keyword>
<reference evidence="3 4" key="1">
    <citation type="journal article" date="2015" name="Genome Announc.">
        <title>Complete Genome Sequence of a Novel Bacterium within the Family Rhodocyclaceae That Degrades Polycyclic Aromatic Hydrocarbons.</title>
        <authorList>
            <person name="Singleton D.R."/>
            <person name="Dickey A.N."/>
            <person name="Scholl E.H."/>
            <person name="Wright F.A."/>
            <person name="Aitken M.D."/>
        </authorList>
    </citation>
    <scope>NUCLEOTIDE SEQUENCE [LARGE SCALE GENOMIC DNA]</scope>
    <source>
        <strain evidence="4">PG1-Ca6</strain>
    </source>
</reference>
<organism evidence="3 4">
    <name type="scientific">Rugosibacter aromaticivorans</name>
    <dbReference type="NCBI Taxonomy" id="1565605"/>
    <lineage>
        <taxon>Bacteria</taxon>
        <taxon>Pseudomonadati</taxon>
        <taxon>Pseudomonadota</taxon>
        <taxon>Betaproteobacteria</taxon>
        <taxon>Nitrosomonadales</taxon>
        <taxon>Sterolibacteriaceae</taxon>
        <taxon>Rugosibacter</taxon>
    </lineage>
</organism>
<feature type="transmembrane region" description="Helical" evidence="2">
    <location>
        <begin position="12"/>
        <end position="33"/>
    </location>
</feature>
<proteinExistence type="predicted"/>
<dbReference type="Gene3D" id="3.30.70.1440">
    <property type="entry name" value="Multidrug efflux transporter AcrB pore domain"/>
    <property type="match status" value="1"/>
</dbReference>
<feature type="compositionally biased region" description="Polar residues" evidence="1">
    <location>
        <begin position="1030"/>
        <end position="1039"/>
    </location>
</feature>
<dbReference type="AlphaFoldDB" id="A0A0C5JPA4"/>
<dbReference type="HOGENOM" id="CLU_002755_1_2_4"/>
<evidence type="ECO:0000313" key="3">
    <source>
        <dbReference type="EMBL" id="AJP49116.1"/>
    </source>
</evidence>
<evidence type="ECO:0000313" key="4">
    <source>
        <dbReference type="Proteomes" id="UP000061603"/>
    </source>
</evidence>
<dbReference type="Pfam" id="PF00873">
    <property type="entry name" value="ACR_tran"/>
    <property type="match status" value="1"/>
</dbReference>
<dbReference type="Proteomes" id="UP000061603">
    <property type="component" value="Chromosome"/>
</dbReference>
<dbReference type="Gene3D" id="3.30.70.1430">
    <property type="entry name" value="Multidrug efflux transporter AcrB pore domain"/>
    <property type="match status" value="2"/>
</dbReference>
<feature type="transmembrane region" description="Helical" evidence="2">
    <location>
        <begin position="361"/>
        <end position="379"/>
    </location>
</feature>
<keyword evidence="2" id="KW-0472">Membrane</keyword>
<feature type="transmembrane region" description="Helical" evidence="2">
    <location>
        <begin position="529"/>
        <end position="550"/>
    </location>
</feature>
<dbReference type="InterPro" id="IPR001036">
    <property type="entry name" value="Acrflvin-R"/>
</dbReference>
<dbReference type="SUPFAM" id="SSF82714">
    <property type="entry name" value="Multidrug efflux transporter AcrB TolC docking domain, DN and DC subdomains"/>
    <property type="match status" value="2"/>
</dbReference>
<dbReference type="STRING" id="1565605.PG1C_13100"/>
<dbReference type="Gene3D" id="3.30.70.1320">
    <property type="entry name" value="Multidrug efflux transporter AcrB pore domain like"/>
    <property type="match status" value="1"/>
</dbReference>
<feature type="transmembrane region" description="Helical" evidence="2">
    <location>
        <begin position="917"/>
        <end position="936"/>
    </location>
</feature>
<accession>A0A0C5JPA4</accession>
<dbReference type="Gene3D" id="3.30.2090.10">
    <property type="entry name" value="Multidrug efflux transporter AcrB TolC docking domain, DN and DC subdomains"/>
    <property type="match status" value="2"/>
</dbReference>
<dbReference type="GO" id="GO:0005886">
    <property type="term" value="C:plasma membrane"/>
    <property type="evidence" value="ECO:0007669"/>
    <property type="project" value="TreeGrafter"/>
</dbReference>
<dbReference type="RefSeq" id="WP_202635216.1">
    <property type="nucleotide sequence ID" value="NZ_CP010554.1"/>
</dbReference>
<feature type="transmembrane region" description="Helical" evidence="2">
    <location>
        <begin position="967"/>
        <end position="984"/>
    </location>
</feature>
<dbReference type="KEGG" id="rbu:PG1C_13100"/>
<gene>
    <name evidence="3" type="ORF">PG1C_13100</name>
</gene>
<keyword evidence="4" id="KW-1185">Reference proteome</keyword>
<sequence>MKNFNVSAWSIRHPAMVTYLIIVLMVAGALAYFKLGRAEDPDFTFRVMVVRTLWPGATAEEVEQQVSERIEKKLQETSNLDFVRSSSKPGESLIFITLKEDTPKTSVPEAWRQVRRKLDDIRTTLPAGVIGPFPNEEFGDVNMNIFALAGKDFTMGELRREADRIARELRNAADVKKVELFGVQDEKIWVEAEPQRLAALGITAPQLFAALQKQNAVTPAGFIDTTSDRVQIRITGAYSAVEQIQNTQLRVGGQSFRLGDIAHIRRGYAEPANWRMRVNGQDVIGIGVVMKAGGNILALGRDLGARTAALGRNLPLGMTLHRVADQPSLVAKAIGVFLTSLAEAIAIVLAVSFLTLGWRTGLVVALSIPLVLAITFLMMDTLGIDLQRISLGALIIALGLLVDDAIIAVEMMVVKIEQGWDRAKAASFAYTSTAFPMLTGTLITAAGFIPVGFAKSGPGEYVFSMFVVVTTALVTSWIVAVVFTPFIGYRLLDVDKLRKFGSEHHSDIYDTPFYQRFRRALEACLTHRWKVIGVTLAVFALSLVAFNLFVQKQFFPHADRQQLIVDVWLPQGASIQATTQSVERVEKLLAKESGVESFSSYIGNGAPRFYLPQDQQLFNDNFGQLLVVAKNVTDRETLKKKLEAEFAAPDGRWAEVRARVIRLENGPPVGYPVQFRVMGEDLEQLRTIAGNVAAIMRKHDNLQDVHLDWNDKVKSLKVEIDQGRARALGVSTQEVAQALQAWLSGVAITQYREADQLIDVVWRAEGASARTLERLPDLDIQTEEGRHVPLAQVARLKPVLEEGLIWRRNRLPTISVRGDIRGEVEAPTVSSAINPQLDAIRAKLPPGFRIEMGGSIEESAKAEKSIAAGVPLMLVVVFTLLMVQLNSISRSFMVIAMAPLGMIGVAMGLIISRAPFGFVATTGVIALMGMIMRNAVILVDQIRQDEDAGKAPWEAIVDSTVRRLRPIMLTGAAAVLAMIPLAFQDFWGPMAIAIMGGLLIATFLTCLFLPALYAATFKVRKPTAPLQQEPLDQTSSLTAPDTIKSDDGY</sequence>
<feature type="transmembrane region" description="Helical" evidence="2">
    <location>
        <begin position="425"/>
        <end position="449"/>
    </location>
</feature>
<dbReference type="PATRIC" id="fig|1565605.3.peg.2775"/>
<dbReference type="Gene3D" id="1.20.1640.10">
    <property type="entry name" value="Multidrug efflux transporter AcrB transmembrane domain"/>
    <property type="match status" value="2"/>
</dbReference>
<dbReference type="SUPFAM" id="SSF82693">
    <property type="entry name" value="Multidrug efflux transporter AcrB pore domain, PN1, PN2, PC1 and PC2 subdomains"/>
    <property type="match status" value="3"/>
</dbReference>
<feature type="transmembrane region" description="Helical" evidence="2">
    <location>
        <begin position="892"/>
        <end position="911"/>
    </location>
</feature>
<dbReference type="GO" id="GO:0042910">
    <property type="term" value="F:xenobiotic transmembrane transporter activity"/>
    <property type="evidence" value="ECO:0007669"/>
    <property type="project" value="TreeGrafter"/>
</dbReference>
<name>A0A0C5JPA4_9PROT</name>
<feature type="transmembrane region" description="Helical" evidence="2">
    <location>
        <begin position="461"/>
        <end position="489"/>
    </location>
</feature>
<dbReference type="SUPFAM" id="SSF82866">
    <property type="entry name" value="Multidrug efflux transporter AcrB transmembrane domain"/>
    <property type="match status" value="2"/>
</dbReference>